<dbReference type="KEGG" id="ehx:EMIHUDRAFT_217646"/>
<comment type="cofactor">
    <cofactor evidence="1">
        <name>FAD</name>
        <dbReference type="ChEBI" id="CHEBI:57692"/>
    </cofactor>
</comment>
<organism evidence="12 13">
    <name type="scientific">Emiliania huxleyi (strain CCMP1516)</name>
    <dbReference type="NCBI Taxonomy" id="280463"/>
    <lineage>
        <taxon>Eukaryota</taxon>
        <taxon>Haptista</taxon>
        <taxon>Haptophyta</taxon>
        <taxon>Prymnesiophyceae</taxon>
        <taxon>Isochrysidales</taxon>
        <taxon>Noelaerhabdaceae</taxon>
        <taxon>Emiliania</taxon>
    </lineage>
</organism>
<evidence type="ECO:0000256" key="8">
    <source>
        <dbReference type="ARBA" id="ARBA00023002"/>
    </source>
</evidence>
<dbReference type="GeneID" id="17254404"/>
<dbReference type="RefSeq" id="XP_005760533.1">
    <property type="nucleotide sequence ID" value="XM_005760476.1"/>
</dbReference>
<evidence type="ECO:0000256" key="7">
    <source>
        <dbReference type="ARBA" id="ARBA00022857"/>
    </source>
</evidence>
<evidence type="ECO:0000256" key="10">
    <source>
        <dbReference type="ARBA" id="ARBA00049248"/>
    </source>
</evidence>
<evidence type="ECO:0000313" key="12">
    <source>
        <dbReference type="EnsemblProtists" id="EOD08104"/>
    </source>
</evidence>
<evidence type="ECO:0000256" key="11">
    <source>
        <dbReference type="SAM" id="Phobius"/>
    </source>
</evidence>
<comment type="pathway">
    <text evidence="2">Siderophore biosynthesis.</text>
</comment>
<comment type="catalytic activity">
    <reaction evidence="10">
        <text>L-ornithine + NADH + O2 = N(5)-hydroxy-L-ornithine + NAD(+) + H2O</text>
        <dbReference type="Rhea" id="RHEA:41512"/>
        <dbReference type="ChEBI" id="CHEBI:15377"/>
        <dbReference type="ChEBI" id="CHEBI:15379"/>
        <dbReference type="ChEBI" id="CHEBI:46911"/>
        <dbReference type="ChEBI" id="CHEBI:57540"/>
        <dbReference type="ChEBI" id="CHEBI:57945"/>
        <dbReference type="ChEBI" id="CHEBI:78275"/>
        <dbReference type="EC" id="1.14.13.196"/>
    </reaction>
</comment>
<evidence type="ECO:0000256" key="6">
    <source>
        <dbReference type="ARBA" id="ARBA00022827"/>
    </source>
</evidence>
<dbReference type="HOGENOM" id="CLU_578021_0_0_1"/>
<evidence type="ECO:0000256" key="4">
    <source>
        <dbReference type="ARBA" id="ARBA00012881"/>
    </source>
</evidence>
<dbReference type="Proteomes" id="UP000013827">
    <property type="component" value="Unassembled WGS sequence"/>
</dbReference>
<evidence type="ECO:0000256" key="5">
    <source>
        <dbReference type="ARBA" id="ARBA00022630"/>
    </source>
</evidence>
<keyword evidence="6" id="KW-0274">FAD</keyword>
<dbReference type="Pfam" id="PF13434">
    <property type="entry name" value="Lys_Orn_oxgnase"/>
    <property type="match status" value="1"/>
</dbReference>
<comment type="similarity">
    <text evidence="3">Belongs to the lysine N(6)-hydroxylase/L-ornithine N(5)-oxygenase family.</text>
</comment>
<dbReference type="SUPFAM" id="SSF51905">
    <property type="entry name" value="FAD/NAD(P)-binding domain"/>
    <property type="match status" value="1"/>
</dbReference>
<comment type="catalytic activity">
    <reaction evidence="9">
        <text>L-ornithine + NADPH + O2 = N(5)-hydroxy-L-ornithine + NADP(+) + H2O</text>
        <dbReference type="Rhea" id="RHEA:41508"/>
        <dbReference type="ChEBI" id="CHEBI:15377"/>
        <dbReference type="ChEBI" id="CHEBI:15379"/>
        <dbReference type="ChEBI" id="CHEBI:46911"/>
        <dbReference type="ChEBI" id="CHEBI:57783"/>
        <dbReference type="ChEBI" id="CHEBI:58349"/>
        <dbReference type="ChEBI" id="CHEBI:78275"/>
        <dbReference type="EC" id="1.14.13.196"/>
    </reaction>
</comment>
<reference evidence="13" key="1">
    <citation type="journal article" date="2013" name="Nature">
        <title>Pan genome of the phytoplankton Emiliania underpins its global distribution.</title>
        <authorList>
            <person name="Read B.A."/>
            <person name="Kegel J."/>
            <person name="Klute M.J."/>
            <person name="Kuo A."/>
            <person name="Lefebvre S.C."/>
            <person name="Maumus F."/>
            <person name="Mayer C."/>
            <person name="Miller J."/>
            <person name="Monier A."/>
            <person name="Salamov A."/>
            <person name="Young J."/>
            <person name="Aguilar M."/>
            <person name="Claverie J.M."/>
            <person name="Frickenhaus S."/>
            <person name="Gonzalez K."/>
            <person name="Herman E.K."/>
            <person name="Lin Y.C."/>
            <person name="Napier J."/>
            <person name="Ogata H."/>
            <person name="Sarno A.F."/>
            <person name="Shmutz J."/>
            <person name="Schroeder D."/>
            <person name="de Vargas C."/>
            <person name="Verret F."/>
            <person name="von Dassow P."/>
            <person name="Valentin K."/>
            <person name="Van de Peer Y."/>
            <person name="Wheeler G."/>
            <person name="Dacks J.B."/>
            <person name="Delwiche C.F."/>
            <person name="Dyhrman S.T."/>
            <person name="Glockner G."/>
            <person name="John U."/>
            <person name="Richards T."/>
            <person name="Worden A.Z."/>
            <person name="Zhang X."/>
            <person name="Grigoriev I.V."/>
            <person name="Allen A.E."/>
            <person name="Bidle K."/>
            <person name="Borodovsky M."/>
            <person name="Bowler C."/>
            <person name="Brownlee C."/>
            <person name="Cock J.M."/>
            <person name="Elias M."/>
            <person name="Gladyshev V.N."/>
            <person name="Groth M."/>
            <person name="Guda C."/>
            <person name="Hadaegh A."/>
            <person name="Iglesias-Rodriguez M.D."/>
            <person name="Jenkins J."/>
            <person name="Jones B.M."/>
            <person name="Lawson T."/>
            <person name="Leese F."/>
            <person name="Lindquist E."/>
            <person name="Lobanov A."/>
            <person name="Lomsadze A."/>
            <person name="Malik S.B."/>
            <person name="Marsh M.E."/>
            <person name="Mackinder L."/>
            <person name="Mock T."/>
            <person name="Mueller-Roeber B."/>
            <person name="Pagarete A."/>
            <person name="Parker M."/>
            <person name="Probert I."/>
            <person name="Quesneville H."/>
            <person name="Raines C."/>
            <person name="Rensing S.A."/>
            <person name="Riano-Pachon D.M."/>
            <person name="Richier S."/>
            <person name="Rokitta S."/>
            <person name="Shiraiwa Y."/>
            <person name="Soanes D.M."/>
            <person name="van der Giezen M."/>
            <person name="Wahlund T.M."/>
            <person name="Williams B."/>
            <person name="Wilson W."/>
            <person name="Wolfe G."/>
            <person name="Wurch L.L."/>
        </authorList>
    </citation>
    <scope>NUCLEOTIDE SEQUENCE</scope>
</reference>
<dbReference type="AlphaFoldDB" id="A0A0D3IA19"/>
<evidence type="ECO:0000256" key="2">
    <source>
        <dbReference type="ARBA" id="ARBA00004924"/>
    </source>
</evidence>
<evidence type="ECO:0000256" key="3">
    <source>
        <dbReference type="ARBA" id="ARBA00007588"/>
    </source>
</evidence>
<keyword evidence="11" id="KW-1133">Transmembrane helix</keyword>
<dbReference type="PaxDb" id="2903-EOD08104"/>
<dbReference type="InterPro" id="IPR025700">
    <property type="entry name" value="Lys/Orn_oxygenase"/>
</dbReference>
<dbReference type="EnsemblProtists" id="EOD08104">
    <property type="protein sequence ID" value="EOD08104"/>
    <property type="gene ID" value="EMIHUDRAFT_217646"/>
</dbReference>
<keyword evidence="13" id="KW-1185">Reference proteome</keyword>
<dbReference type="OMA" id="AWAMEID"/>
<dbReference type="Gene3D" id="3.50.50.60">
    <property type="entry name" value="FAD/NAD(P)-binding domain"/>
    <property type="match status" value="1"/>
</dbReference>
<protein>
    <recommendedName>
        <fullName evidence="4">L-ornithine N(5)-monooxygenase [NAD(P)H]</fullName>
        <ecNumber evidence="4">1.14.13.196</ecNumber>
    </recommendedName>
</protein>
<keyword evidence="11" id="KW-0812">Transmembrane</keyword>
<name>A0A0D3IA19_EMIH1</name>
<dbReference type="EC" id="1.14.13.196" evidence="4"/>
<keyword evidence="11" id="KW-0472">Membrane</keyword>
<evidence type="ECO:0000256" key="9">
    <source>
        <dbReference type="ARBA" id="ARBA00047598"/>
    </source>
</evidence>
<feature type="transmembrane region" description="Helical" evidence="11">
    <location>
        <begin position="6"/>
        <end position="33"/>
    </location>
</feature>
<dbReference type="GO" id="GO:0016491">
    <property type="term" value="F:oxidoreductase activity"/>
    <property type="evidence" value="ECO:0007669"/>
    <property type="project" value="UniProtKB-KW"/>
</dbReference>
<keyword evidence="5" id="KW-0285">Flavoprotein</keyword>
<sequence>MGAPDVLMLVLPFLVLCGGVCGVGWCFLARTLLRARVEGYRKLVRRGEELQRAPDVEAARRPSRRPEGLRVAVVGGGWTGVRVVGALRRRGVQQITAFEQAASLGGSACGASLHHLGTGELRPPELLASLESLARRSAAWGHFRFRSAVRALNYDPTRREATLRVQRTDGGRFGAEVEYGPFDCVVWASLDGRPSPPHEQTVRYQEAFQGRITHASALLPEELEEAAARLERVVVVGASKAACDLVLALRRNGHASSLTWAVRRPYTFLRLEALADASASGAALHLANGVAAAAAPFAPRLSGLVWARWADDWGAFRVGVLSEAELSLLRSTRLVVGEPLSFSEGGIHFSGGRWYRHLIAPRCPVLASAAECFTGFGPAHGETVARLLVDHLCDADSYSLGEEELEAETRSHCSRGQQLFGAPRGRLNPAPQWLLLLLDLTSQGLLEFTDLRDIFRGALRTVRLPRGAPHSDE</sequence>
<reference evidence="12" key="2">
    <citation type="submission" date="2024-10" db="UniProtKB">
        <authorList>
            <consortium name="EnsemblProtists"/>
        </authorList>
    </citation>
    <scope>IDENTIFICATION</scope>
</reference>
<keyword evidence="8" id="KW-0560">Oxidoreductase</keyword>
<keyword evidence="7" id="KW-0521">NADP</keyword>
<accession>A0A0D3IA19</accession>
<evidence type="ECO:0000313" key="13">
    <source>
        <dbReference type="Proteomes" id="UP000013827"/>
    </source>
</evidence>
<evidence type="ECO:0000256" key="1">
    <source>
        <dbReference type="ARBA" id="ARBA00001974"/>
    </source>
</evidence>
<proteinExistence type="inferred from homology"/>
<dbReference type="PRINTS" id="PR00419">
    <property type="entry name" value="ADXRDTASE"/>
</dbReference>
<dbReference type="InterPro" id="IPR036188">
    <property type="entry name" value="FAD/NAD-bd_sf"/>
</dbReference>